<dbReference type="EMBL" id="JBEXAE010000001">
    <property type="protein sequence ID" value="MET6989092.1"/>
    <property type="molecule type" value="Genomic_DNA"/>
</dbReference>
<gene>
    <name evidence="2" type="ORF">ABXZ36_00345</name>
</gene>
<reference evidence="2 3" key="1">
    <citation type="submission" date="2024-07" db="EMBL/GenBank/DDBJ databases">
        <title>The genome sequence of type strain Sediminicola arcticus GDMCC 1.2805.</title>
        <authorList>
            <person name="Liu Y."/>
        </authorList>
    </citation>
    <scope>NUCLEOTIDE SEQUENCE [LARGE SCALE GENOMIC DNA]</scope>
    <source>
        <strain evidence="2 3">GDMCC 1.2805</strain>
    </source>
</reference>
<dbReference type="RefSeq" id="WP_354613462.1">
    <property type="nucleotide sequence ID" value="NZ_JBEXAE010000001.1"/>
</dbReference>
<evidence type="ECO:0000313" key="2">
    <source>
        <dbReference type="EMBL" id="MET6989092.1"/>
    </source>
</evidence>
<feature type="domain" description="Outer membrane protein beta-barrel" evidence="1">
    <location>
        <begin position="31"/>
        <end position="204"/>
    </location>
</feature>
<proteinExistence type="predicted"/>
<sequence>MMKYIALFLIGAITVQCWSQEVSVGSLEDDTYLEDQFYLGVTYNLLLNKPTDITQRNLSYGLMGGIVKDIPLNADRNFGLGIGMGYALNSYYTNLFAEQVNGEIGYSGLTSNDNFRRSKLETHVIELPLEIRWRNSNAIDYKFWRVYAGGKLGYIFEGRSKFVDDNGKTGFTNPDIKKLQYGLMLNVGYNTWNIHIYYALSKLLEDGASLDTSELIQVKPLRIGIIFYIL</sequence>
<keyword evidence="3" id="KW-1185">Reference proteome</keyword>
<dbReference type="Proteomes" id="UP001549799">
    <property type="component" value="Unassembled WGS sequence"/>
</dbReference>
<evidence type="ECO:0000259" key="1">
    <source>
        <dbReference type="Pfam" id="PF13568"/>
    </source>
</evidence>
<comment type="caution">
    <text evidence="2">The sequence shown here is derived from an EMBL/GenBank/DDBJ whole genome shotgun (WGS) entry which is preliminary data.</text>
</comment>
<dbReference type="InterPro" id="IPR025665">
    <property type="entry name" value="Beta-barrel_OMP_2"/>
</dbReference>
<accession>A0ABV2SPL3</accession>
<name>A0ABV2SPL3_9FLAO</name>
<protein>
    <submittedName>
        <fullName evidence="2">Porin family protein</fullName>
    </submittedName>
</protein>
<organism evidence="2 3">
    <name type="scientific">Sediminicola arcticus</name>
    <dbReference type="NCBI Taxonomy" id="1574308"/>
    <lineage>
        <taxon>Bacteria</taxon>
        <taxon>Pseudomonadati</taxon>
        <taxon>Bacteroidota</taxon>
        <taxon>Flavobacteriia</taxon>
        <taxon>Flavobacteriales</taxon>
        <taxon>Flavobacteriaceae</taxon>
        <taxon>Sediminicola</taxon>
    </lineage>
</organism>
<evidence type="ECO:0000313" key="3">
    <source>
        <dbReference type="Proteomes" id="UP001549799"/>
    </source>
</evidence>
<dbReference type="Pfam" id="PF13568">
    <property type="entry name" value="OMP_b-brl_2"/>
    <property type="match status" value="1"/>
</dbReference>